<dbReference type="Proteomes" id="UP001165060">
    <property type="component" value="Unassembled WGS sequence"/>
</dbReference>
<dbReference type="Pfam" id="PF00017">
    <property type="entry name" value="SH2"/>
    <property type="match status" value="1"/>
</dbReference>
<dbReference type="InterPro" id="IPR000980">
    <property type="entry name" value="SH2"/>
</dbReference>
<protein>
    <recommendedName>
        <fullName evidence="3">SH2 domain-containing protein</fullName>
    </recommendedName>
</protein>
<gene>
    <name evidence="4" type="ORF">TeGR_g6097</name>
</gene>
<dbReference type="EMBL" id="BRYB01000264">
    <property type="protein sequence ID" value="GMI26587.1"/>
    <property type="molecule type" value="Genomic_DNA"/>
</dbReference>
<name>A0ABQ6MHT5_9STRA</name>
<dbReference type="SUPFAM" id="SSF55550">
    <property type="entry name" value="SH2 domain"/>
    <property type="match status" value="1"/>
</dbReference>
<evidence type="ECO:0000256" key="2">
    <source>
        <dbReference type="SAM" id="MobiDB-lite"/>
    </source>
</evidence>
<evidence type="ECO:0000259" key="3">
    <source>
        <dbReference type="PROSITE" id="PS50001"/>
    </source>
</evidence>
<dbReference type="PANTHER" id="PTHR45691:SF6">
    <property type="entry name" value="PROTEIN DIAPHANOUS"/>
    <property type="match status" value="1"/>
</dbReference>
<sequence>MGHPDSPVTDAHIAASLLLFSNTFGPSLPASRVLRYTLLEPQRQEMSAASGVPAPPYPPVSFRSYQRYLARFGPTFPLALTRAALTFFDPASSPPSLHPWFHATISRARSDSLLSRGEVGAFLVRFSEARPKSLTLAYRSSSGQAKNIMVFNHGACFSLSERPGGSGESFATIAEFLERHPKLRAPVPSPLQGACLDEIETERVRKITERRRAVDSESDSEGEDEEDEEDEDSDQEQGSTGYMNRESGSRSPPPDSTWQAMPKDQFMTMTVSTAPSSLPGPFQTTPTEDSSRPDTAKSPSLHWGPDISDIPAQRASMRADPDPYGSFGSPQPGQLPQGERRQKRSPRPPLHPPPAPAAAPSNPYASFTSQNGASSPHQQEAQQPQSPYGRFDAPQQPPPSHSPYGRFDAPPLSPPAAEWGGAIGDEIEGFLTSANAAFEQRDLDVCRLLLRSLNSLCAAPPLKGSQRGDAVLKEVARIEASLQAIEADGQEPPAPPLEQSSLPLEARAPSSLPLEASLLDDVKHRALNGSFAEALSLIEPHAPIIQGTKPGDWPRLDKPKRTDSPQLTAQAYRLRGDIHMMLALSRPPPPDVDDEDLFSARLAYEPGLALATDLALESNEAHAQLAGMYGVREAAAQLRPADLMAKVGGRGATPGLSYSSLATAIRDNLSKIAGLQTRDVVDDPQAPDFDPDRWEEARRFGTSRVEYLTQRIRGTYTAEGRRSVLEKARRGDLEKLIEETLSDESRSLSLPKAKQEFERFNKERAKGWGAKERLWENRALISAREGFEKTVNAARLGGDAELEARACANLATCMHHLGDLCSLPPPRGCAAAPPAPAAAYRESARFYLESLVAFRIADGGPGVDVGPSEKKILNAFTLMLMQVGKLEAARTFCLVQLKIAPLFTGLGAGAGAGADGDMPPGPPGGGGMFGPPQPLFTGGGGGRPGSLPPPLAASPPPLSPPPRAAGADEAWGELCKLSGHGEGALKMSIDGVFIAAWESLFLDDDDMSDGERRGLEGGIDRSGDGVVSLAEFRKLHKKFRNSGMDMRGYLRELADKHG</sequence>
<dbReference type="InterPro" id="IPR036860">
    <property type="entry name" value="SH2_dom_sf"/>
</dbReference>
<dbReference type="PROSITE" id="PS50001">
    <property type="entry name" value="SH2"/>
    <property type="match status" value="1"/>
</dbReference>
<accession>A0ABQ6MHT5</accession>
<keyword evidence="5" id="KW-1185">Reference proteome</keyword>
<organism evidence="4 5">
    <name type="scientific">Tetraparma gracilis</name>
    <dbReference type="NCBI Taxonomy" id="2962635"/>
    <lineage>
        <taxon>Eukaryota</taxon>
        <taxon>Sar</taxon>
        <taxon>Stramenopiles</taxon>
        <taxon>Ochrophyta</taxon>
        <taxon>Bolidophyceae</taxon>
        <taxon>Parmales</taxon>
        <taxon>Triparmaceae</taxon>
        <taxon>Tetraparma</taxon>
    </lineage>
</organism>
<dbReference type="InterPro" id="IPR051412">
    <property type="entry name" value="Formin_Homology_Diaphanous_sf"/>
</dbReference>
<feature type="compositionally biased region" description="Acidic residues" evidence="2">
    <location>
        <begin position="216"/>
        <end position="235"/>
    </location>
</feature>
<feature type="domain" description="SH2" evidence="3">
    <location>
        <begin position="100"/>
        <end position="195"/>
    </location>
</feature>
<comment type="caution">
    <text evidence="4">The sequence shown here is derived from an EMBL/GenBank/DDBJ whole genome shotgun (WGS) entry which is preliminary data.</text>
</comment>
<feature type="compositionally biased region" description="Polar residues" evidence="2">
    <location>
        <begin position="267"/>
        <end position="288"/>
    </location>
</feature>
<dbReference type="PROSITE" id="PS00018">
    <property type="entry name" value="EF_HAND_1"/>
    <property type="match status" value="1"/>
</dbReference>
<evidence type="ECO:0000313" key="5">
    <source>
        <dbReference type="Proteomes" id="UP001165060"/>
    </source>
</evidence>
<dbReference type="SMART" id="SM00252">
    <property type="entry name" value="SH2"/>
    <property type="match status" value="1"/>
</dbReference>
<feature type="compositionally biased region" description="Pro residues" evidence="2">
    <location>
        <begin position="347"/>
        <end position="357"/>
    </location>
</feature>
<dbReference type="CDD" id="cd00173">
    <property type="entry name" value="SH2"/>
    <property type="match status" value="1"/>
</dbReference>
<dbReference type="PANTHER" id="PTHR45691">
    <property type="entry name" value="PROTEIN DIAPHANOUS"/>
    <property type="match status" value="1"/>
</dbReference>
<dbReference type="Gene3D" id="3.30.505.10">
    <property type="entry name" value="SH2 domain"/>
    <property type="match status" value="1"/>
</dbReference>
<dbReference type="InterPro" id="IPR018247">
    <property type="entry name" value="EF_Hand_1_Ca_BS"/>
</dbReference>
<feature type="region of interest" description="Disordered" evidence="2">
    <location>
        <begin position="208"/>
        <end position="420"/>
    </location>
</feature>
<keyword evidence="1" id="KW-0727">SH2 domain</keyword>
<evidence type="ECO:0000313" key="4">
    <source>
        <dbReference type="EMBL" id="GMI26587.1"/>
    </source>
</evidence>
<feature type="compositionally biased region" description="Polar residues" evidence="2">
    <location>
        <begin position="366"/>
        <end position="386"/>
    </location>
</feature>
<reference evidence="4 5" key="1">
    <citation type="journal article" date="2023" name="Commun. Biol.">
        <title>Genome analysis of Parmales, the sister group of diatoms, reveals the evolutionary specialization of diatoms from phago-mixotrophs to photoautotrophs.</title>
        <authorList>
            <person name="Ban H."/>
            <person name="Sato S."/>
            <person name="Yoshikawa S."/>
            <person name="Yamada K."/>
            <person name="Nakamura Y."/>
            <person name="Ichinomiya M."/>
            <person name="Sato N."/>
            <person name="Blanc-Mathieu R."/>
            <person name="Endo H."/>
            <person name="Kuwata A."/>
            <person name="Ogata H."/>
        </authorList>
    </citation>
    <scope>NUCLEOTIDE SEQUENCE [LARGE SCALE GENOMIC DNA]</scope>
</reference>
<feature type="region of interest" description="Disordered" evidence="2">
    <location>
        <begin position="914"/>
        <end position="967"/>
    </location>
</feature>
<evidence type="ECO:0000256" key="1">
    <source>
        <dbReference type="PROSITE-ProRule" id="PRU00191"/>
    </source>
</evidence>
<proteinExistence type="predicted"/>
<feature type="compositionally biased region" description="Pro residues" evidence="2">
    <location>
        <begin position="946"/>
        <end position="963"/>
    </location>
</feature>